<dbReference type="InterPro" id="IPR001347">
    <property type="entry name" value="SIS_dom"/>
</dbReference>
<keyword evidence="5" id="KW-0479">Metal-binding</keyword>
<comment type="caution">
    <text evidence="10">The sequence shown here is derived from an EMBL/GenBank/DDBJ whole genome shotgun (WGS) entry which is preliminary data.</text>
</comment>
<dbReference type="InterPro" id="IPR035474">
    <property type="entry name" value="SIS_Kpsf"/>
</dbReference>
<feature type="site" description="Catalytically relevant" evidence="6">
    <location>
        <position position="152"/>
    </location>
</feature>
<evidence type="ECO:0000256" key="7">
    <source>
        <dbReference type="PROSITE-ProRule" id="PRU00703"/>
    </source>
</evidence>
<dbReference type="EMBL" id="JADKCH010000001">
    <property type="protein sequence ID" value="MBK8571373.1"/>
    <property type="molecule type" value="Genomic_DNA"/>
</dbReference>
<evidence type="ECO:0000256" key="4">
    <source>
        <dbReference type="PIRNR" id="PIRNR004692"/>
    </source>
</evidence>
<dbReference type="SUPFAM" id="SSF53697">
    <property type="entry name" value="SIS domain"/>
    <property type="match status" value="1"/>
</dbReference>
<evidence type="ECO:0000256" key="5">
    <source>
        <dbReference type="PIRSR" id="PIRSR004692-2"/>
    </source>
</evidence>
<dbReference type="CDD" id="cd04604">
    <property type="entry name" value="CBS_pair_SIS_assoc"/>
    <property type="match status" value="1"/>
</dbReference>
<dbReference type="NCBIfam" id="TIGR00393">
    <property type="entry name" value="kpsF"/>
    <property type="match status" value="1"/>
</dbReference>
<dbReference type="CDD" id="cd05014">
    <property type="entry name" value="SIS_Kpsf"/>
    <property type="match status" value="1"/>
</dbReference>
<dbReference type="GO" id="GO:0005975">
    <property type="term" value="P:carbohydrate metabolic process"/>
    <property type="evidence" value="ECO:0007669"/>
    <property type="project" value="InterPro"/>
</dbReference>
<feature type="domain" description="CBS" evidence="8">
    <location>
        <begin position="209"/>
        <end position="264"/>
    </location>
</feature>
<feature type="site" description="Catalytically relevant" evidence="6">
    <location>
        <position position="110"/>
    </location>
</feature>
<keyword evidence="2" id="KW-0677">Repeat</keyword>
<feature type="site" description="Catalytically relevant" evidence="6">
    <location>
        <position position="58"/>
    </location>
</feature>
<feature type="site" description="Catalytically relevant" evidence="6">
    <location>
        <position position="193"/>
    </location>
</feature>
<feature type="binding site" evidence="5">
    <location>
        <position position="81"/>
    </location>
    <ligand>
        <name>Zn(2+)</name>
        <dbReference type="ChEBI" id="CHEBI:29105"/>
    </ligand>
</feature>
<evidence type="ECO:0000313" key="10">
    <source>
        <dbReference type="EMBL" id="MBK8571373.1"/>
    </source>
</evidence>
<protein>
    <submittedName>
        <fullName evidence="10">KpsF/GutQ family sugar-phosphate isomerase</fullName>
    </submittedName>
</protein>
<gene>
    <name evidence="10" type="ORF">IPN91_01780</name>
</gene>
<dbReference type="InterPro" id="IPR000644">
    <property type="entry name" value="CBS_dom"/>
</dbReference>
<dbReference type="Gene3D" id="3.40.50.10490">
    <property type="entry name" value="Glucose-6-phosphate isomerase like protein, domain 1"/>
    <property type="match status" value="1"/>
</dbReference>
<evidence type="ECO:0000256" key="2">
    <source>
        <dbReference type="ARBA" id="ARBA00022737"/>
    </source>
</evidence>
<evidence type="ECO:0000256" key="3">
    <source>
        <dbReference type="ARBA" id="ARBA00023122"/>
    </source>
</evidence>
<dbReference type="InterPro" id="IPR046348">
    <property type="entry name" value="SIS_dom_sf"/>
</dbReference>
<evidence type="ECO:0000256" key="6">
    <source>
        <dbReference type="PIRSR" id="PIRSR004692-3"/>
    </source>
</evidence>
<dbReference type="PANTHER" id="PTHR42745:SF1">
    <property type="entry name" value="ARABINOSE 5-PHOSPHATE ISOMERASE KDSD"/>
    <property type="match status" value="1"/>
</dbReference>
<sequence length="328" mass="34737">MKDENEAAGSLKVGNAVLDAAQGALRELRETWDPQVVDRWVHMVMGRSGRVVLTGMGKSGLVAQKIAATLASTGCPAFFLHPAEALHGDLGMVTNEDSILALSNSGESEEVVRLLPSLLRLGIPIAAITARPDSSLGQAAQWTFSYRLPEGEGCPLDLAPMASTTLQLIWGDVLASSLMTHKGFTRDLFALNHPGGSLGAKLVKVGSLMHKSWPKVGPEASLTQVLKAMTEGRLGMTTVLEGPSLAGVITDGDLRRALEKAEQEGRNPLELSANQVMTHRPAVVGDQALAIEAAGIMEARKITFLVVLRQGSPCGVLHIHDLLAAKVL</sequence>
<proteinExistence type="inferred from homology"/>
<accession>A0A936F037</accession>
<dbReference type="InterPro" id="IPR050986">
    <property type="entry name" value="GutQ/KpsF_isomerases"/>
</dbReference>
<evidence type="ECO:0000259" key="8">
    <source>
        <dbReference type="PROSITE" id="PS51371"/>
    </source>
</evidence>
<dbReference type="SUPFAM" id="SSF54631">
    <property type="entry name" value="CBS-domain pair"/>
    <property type="match status" value="1"/>
</dbReference>
<dbReference type="PROSITE" id="PS51464">
    <property type="entry name" value="SIS"/>
    <property type="match status" value="1"/>
</dbReference>
<dbReference type="PANTHER" id="PTHR42745">
    <property type="match status" value="1"/>
</dbReference>
<feature type="domain" description="SIS" evidence="9">
    <location>
        <begin position="40"/>
        <end position="184"/>
    </location>
</feature>
<dbReference type="Gene3D" id="3.10.580.10">
    <property type="entry name" value="CBS-domain"/>
    <property type="match status" value="1"/>
</dbReference>
<evidence type="ECO:0000259" key="9">
    <source>
        <dbReference type="PROSITE" id="PS51464"/>
    </source>
</evidence>
<evidence type="ECO:0000313" key="11">
    <source>
        <dbReference type="Proteomes" id="UP000709959"/>
    </source>
</evidence>
<dbReference type="PIRSF" id="PIRSF004692">
    <property type="entry name" value="KdsD_KpsF"/>
    <property type="match status" value="1"/>
</dbReference>
<dbReference type="Pfam" id="PF00571">
    <property type="entry name" value="CBS"/>
    <property type="match status" value="2"/>
</dbReference>
<keyword evidence="5" id="KW-0862">Zinc</keyword>
<dbReference type="GO" id="GO:0097367">
    <property type="term" value="F:carbohydrate derivative binding"/>
    <property type="evidence" value="ECO:0007669"/>
    <property type="project" value="InterPro"/>
</dbReference>
<dbReference type="GO" id="GO:0046872">
    <property type="term" value="F:metal ion binding"/>
    <property type="evidence" value="ECO:0007669"/>
    <property type="project" value="UniProtKB-KW"/>
</dbReference>
<reference evidence="10 11" key="1">
    <citation type="submission" date="2020-10" db="EMBL/GenBank/DDBJ databases">
        <title>Connecting structure to function with the recovery of over 1000 high-quality activated sludge metagenome-assembled genomes encoding full-length rRNA genes using long-read sequencing.</title>
        <authorList>
            <person name="Singleton C.M."/>
            <person name="Petriglieri F."/>
            <person name="Kristensen J.M."/>
            <person name="Kirkegaard R.H."/>
            <person name="Michaelsen T.Y."/>
            <person name="Andersen M.H."/>
            <person name="Karst S.M."/>
            <person name="Dueholm M.S."/>
            <person name="Nielsen P.H."/>
            <person name="Albertsen M."/>
        </authorList>
    </citation>
    <scope>NUCLEOTIDE SEQUENCE [LARGE SCALE GENOMIC DNA]</scope>
    <source>
        <strain evidence="10">OdNE_18-Q3-R46-58_MAXAC.008</strain>
    </source>
</reference>
<dbReference type="PROSITE" id="PS51371">
    <property type="entry name" value="CBS"/>
    <property type="match status" value="1"/>
</dbReference>
<comment type="similarity">
    <text evidence="1 4">Belongs to the SIS family. GutQ/KpsF subfamily.</text>
</comment>
<dbReference type="Proteomes" id="UP000709959">
    <property type="component" value="Unassembled WGS sequence"/>
</dbReference>
<dbReference type="GO" id="GO:0016853">
    <property type="term" value="F:isomerase activity"/>
    <property type="evidence" value="ECO:0007669"/>
    <property type="project" value="UniProtKB-KW"/>
</dbReference>
<keyword evidence="10" id="KW-0413">Isomerase</keyword>
<dbReference type="InterPro" id="IPR004800">
    <property type="entry name" value="KdsD/KpsF-type"/>
</dbReference>
<organism evidence="10 11">
    <name type="scientific">Candidatus Geothrix odensensis</name>
    <dbReference type="NCBI Taxonomy" id="2954440"/>
    <lineage>
        <taxon>Bacteria</taxon>
        <taxon>Pseudomonadati</taxon>
        <taxon>Acidobacteriota</taxon>
        <taxon>Holophagae</taxon>
        <taxon>Holophagales</taxon>
        <taxon>Holophagaceae</taxon>
        <taxon>Geothrix</taxon>
    </lineage>
</organism>
<dbReference type="InterPro" id="IPR046342">
    <property type="entry name" value="CBS_dom_sf"/>
</dbReference>
<keyword evidence="3 7" id="KW-0129">CBS domain</keyword>
<name>A0A936F037_9BACT</name>
<dbReference type="Pfam" id="PF01380">
    <property type="entry name" value="SIS"/>
    <property type="match status" value="1"/>
</dbReference>
<evidence type="ECO:0000256" key="1">
    <source>
        <dbReference type="ARBA" id="ARBA00008165"/>
    </source>
</evidence>
<dbReference type="AlphaFoldDB" id="A0A936F037"/>
<dbReference type="GO" id="GO:1901135">
    <property type="term" value="P:carbohydrate derivative metabolic process"/>
    <property type="evidence" value="ECO:0007669"/>
    <property type="project" value="InterPro"/>
</dbReference>